<evidence type="ECO:0000313" key="3">
    <source>
        <dbReference type="Proteomes" id="UP000266841"/>
    </source>
</evidence>
<dbReference type="EMBL" id="AGNL01027822">
    <property type="protein sequence ID" value="EJK57579.1"/>
    <property type="molecule type" value="Genomic_DNA"/>
</dbReference>
<accession>K0RYN9</accession>
<protein>
    <submittedName>
        <fullName evidence="2">Uncharacterized protein</fullName>
    </submittedName>
</protein>
<dbReference type="AlphaFoldDB" id="K0RYN9"/>
<name>K0RYN9_THAOC</name>
<dbReference type="Proteomes" id="UP000266841">
    <property type="component" value="Unassembled WGS sequence"/>
</dbReference>
<keyword evidence="3" id="KW-1185">Reference proteome</keyword>
<reference evidence="2 3" key="1">
    <citation type="journal article" date="2012" name="Genome Biol.">
        <title>Genome and low-iron response of an oceanic diatom adapted to chronic iron limitation.</title>
        <authorList>
            <person name="Lommer M."/>
            <person name="Specht M."/>
            <person name="Roy A.S."/>
            <person name="Kraemer L."/>
            <person name="Andreson R."/>
            <person name="Gutowska M.A."/>
            <person name="Wolf J."/>
            <person name="Bergner S.V."/>
            <person name="Schilhabel M.B."/>
            <person name="Klostermeier U.C."/>
            <person name="Beiko R.G."/>
            <person name="Rosenstiel P."/>
            <person name="Hippler M."/>
            <person name="Laroche J."/>
        </authorList>
    </citation>
    <scope>NUCLEOTIDE SEQUENCE [LARGE SCALE GENOMIC DNA]</scope>
    <source>
        <strain evidence="2 3">CCMP1005</strain>
    </source>
</reference>
<proteinExistence type="predicted"/>
<organism evidence="2 3">
    <name type="scientific">Thalassiosira oceanica</name>
    <name type="common">Marine diatom</name>
    <dbReference type="NCBI Taxonomy" id="159749"/>
    <lineage>
        <taxon>Eukaryota</taxon>
        <taxon>Sar</taxon>
        <taxon>Stramenopiles</taxon>
        <taxon>Ochrophyta</taxon>
        <taxon>Bacillariophyta</taxon>
        <taxon>Coscinodiscophyceae</taxon>
        <taxon>Thalassiosirophycidae</taxon>
        <taxon>Thalassiosirales</taxon>
        <taxon>Thalassiosiraceae</taxon>
        <taxon>Thalassiosira</taxon>
    </lineage>
</organism>
<gene>
    <name evidence="2" type="ORF">THAOC_22363</name>
</gene>
<sequence>MRILFSSLLLAAPDLARAATRTEYEYRDPYDPAPAAVEVEDATGVGGGSEKEALCDPDLINEIVQSAGDWWPTPRISMTLVNTSTKSARARRAKRSQAPSLGTHCAPANISPSFDRISAIYVEVV</sequence>
<feature type="chain" id="PRO_5003836629" evidence="1">
    <location>
        <begin position="19"/>
        <end position="125"/>
    </location>
</feature>
<evidence type="ECO:0000313" key="2">
    <source>
        <dbReference type="EMBL" id="EJK57579.1"/>
    </source>
</evidence>
<keyword evidence="1" id="KW-0732">Signal</keyword>
<evidence type="ECO:0000256" key="1">
    <source>
        <dbReference type="SAM" id="SignalP"/>
    </source>
</evidence>
<comment type="caution">
    <text evidence="2">The sequence shown here is derived from an EMBL/GenBank/DDBJ whole genome shotgun (WGS) entry which is preliminary data.</text>
</comment>
<feature type="signal peptide" evidence="1">
    <location>
        <begin position="1"/>
        <end position="18"/>
    </location>
</feature>